<organism evidence="2 3">
    <name type="scientific">Austropuccinia psidii MF-1</name>
    <dbReference type="NCBI Taxonomy" id="1389203"/>
    <lineage>
        <taxon>Eukaryota</taxon>
        <taxon>Fungi</taxon>
        <taxon>Dikarya</taxon>
        <taxon>Basidiomycota</taxon>
        <taxon>Pucciniomycotina</taxon>
        <taxon>Pucciniomycetes</taxon>
        <taxon>Pucciniales</taxon>
        <taxon>Sphaerophragmiaceae</taxon>
        <taxon>Austropuccinia</taxon>
    </lineage>
</organism>
<dbReference type="OrthoDB" id="2506880at2759"/>
<evidence type="ECO:0000256" key="1">
    <source>
        <dbReference type="SAM" id="Phobius"/>
    </source>
</evidence>
<feature type="transmembrane region" description="Helical" evidence="1">
    <location>
        <begin position="344"/>
        <end position="364"/>
    </location>
</feature>
<comment type="caution">
    <text evidence="2">The sequence shown here is derived from an EMBL/GenBank/DDBJ whole genome shotgun (WGS) entry which is preliminary data.</text>
</comment>
<evidence type="ECO:0000313" key="2">
    <source>
        <dbReference type="EMBL" id="MBW0478377.1"/>
    </source>
</evidence>
<dbReference type="AlphaFoldDB" id="A0A9Q3GT66"/>
<name>A0A9Q3GT66_9BASI</name>
<keyword evidence="1" id="KW-1133">Transmembrane helix</keyword>
<dbReference type="EMBL" id="AVOT02005160">
    <property type="protein sequence ID" value="MBW0478377.1"/>
    <property type="molecule type" value="Genomic_DNA"/>
</dbReference>
<feature type="transmembrane region" description="Helical" evidence="1">
    <location>
        <begin position="44"/>
        <end position="72"/>
    </location>
</feature>
<dbReference type="Proteomes" id="UP000765509">
    <property type="component" value="Unassembled WGS sequence"/>
</dbReference>
<reference evidence="2" key="1">
    <citation type="submission" date="2021-03" db="EMBL/GenBank/DDBJ databases">
        <title>Draft genome sequence of rust myrtle Austropuccinia psidii MF-1, a brazilian biotype.</title>
        <authorList>
            <person name="Quecine M.C."/>
            <person name="Pachon D.M.R."/>
            <person name="Bonatelli M.L."/>
            <person name="Correr F.H."/>
            <person name="Franceschini L.M."/>
            <person name="Leite T.F."/>
            <person name="Margarido G.R.A."/>
            <person name="Almeida C.A."/>
            <person name="Ferrarezi J.A."/>
            <person name="Labate C.A."/>
        </authorList>
    </citation>
    <scope>NUCLEOTIDE SEQUENCE</scope>
    <source>
        <strain evidence="2">MF-1</strain>
    </source>
</reference>
<feature type="transmembrane region" description="Helical" evidence="1">
    <location>
        <begin position="155"/>
        <end position="181"/>
    </location>
</feature>
<gene>
    <name evidence="2" type="ORF">O181_018092</name>
</gene>
<feature type="transmembrane region" description="Helical" evidence="1">
    <location>
        <begin position="114"/>
        <end position="134"/>
    </location>
</feature>
<keyword evidence="1" id="KW-0812">Transmembrane</keyword>
<evidence type="ECO:0000313" key="3">
    <source>
        <dbReference type="Proteomes" id="UP000765509"/>
    </source>
</evidence>
<keyword evidence="1" id="KW-0472">Membrane</keyword>
<proteinExistence type="predicted"/>
<protein>
    <submittedName>
        <fullName evidence="2">Uncharacterized protein</fullName>
    </submittedName>
</protein>
<sequence length="399" mass="46257">MATTDKKEAQFTEFVLSIPPDKNPFFVVREYVGNMMLQKGIPKWAYPASYVILVILVIMFLESLYILFVMVFTKSFTLATKTSLGLWKLDTINMYALLCCLHSIVSIYDWVLEQFFSAGFVWATVCHGISIFWAKHNGRKKFRFKATQNPFPSTLRWICHFFFILPLLIFFAVAFVVIVGFHTAQLKVENVAKEMQNSLQKAGEAFNREQYMPDHVLQIMHRANEMKRPLQKILQLVKVYQVTFLSAEIFVMLIYVPFMLLSWRDLRVKSKLLAAKLRNSSGVASETLNELQEVVNDTRVTLFYRSLPLLFDLLASIPGLFWIIHNKKDPMFRNGVNYAITKMVFTLPIPLGFDLHLLVVALHCKKRLNTFQLSRIASRQKKAQSIITLNNFNERTLLK</sequence>
<accession>A0A9Q3GT66</accession>
<feature type="transmembrane region" description="Helical" evidence="1">
    <location>
        <begin position="239"/>
        <end position="261"/>
    </location>
</feature>
<keyword evidence="3" id="KW-1185">Reference proteome</keyword>
<feature type="transmembrane region" description="Helical" evidence="1">
    <location>
        <begin position="302"/>
        <end position="324"/>
    </location>
</feature>